<dbReference type="GO" id="GO:0061711">
    <property type="term" value="F:tRNA N(6)-L-threonylcarbamoyladenine synthase activity"/>
    <property type="evidence" value="ECO:0007669"/>
    <property type="project" value="UniProtKB-EC"/>
</dbReference>
<dbReference type="PANTHER" id="PTHR11735:SF6">
    <property type="entry name" value="TRNA N6-ADENOSINE THREONYLCARBAMOYLTRANSFERASE, MITOCHONDRIAL"/>
    <property type="match status" value="1"/>
</dbReference>
<evidence type="ECO:0000256" key="2">
    <source>
        <dbReference type="ARBA" id="ARBA00022679"/>
    </source>
</evidence>
<evidence type="ECO:0000256" key="5">
    <source>
        <dbReference type="ARBA" id="ARBA00023315"/>
    </source>
</evidence>
<comment type="caution">
    <text evidence="8">The sequence shown here is derived from an EMBL/GenBank/DDBJ whole genome shotgun (WGS) entry which is preliminary data.</text>
</comment>
<keyword evidence="9" id="KW-1185">Reference proteome</keyword>
<keyword evidence="2" id="KW-0808">Transferase</keyword>
<evidence type="ECO:0000259" key="7">
    <source>
        <dbReference type="Pfam" id="PF00814"/>
    </source>
</evidence>
<evidence type="ECO:0000313" key="9">
    <source>
        <dbReference type="Proteomes" id="UP000762676"/>
    </source>
</evidence>
<evidence type="ECO:0000256" key="1">
    <source>
        <dbReference type="ARBA" id="ARBA00012156"/>
    </source>
</evidence>
<dbReference type="InterPro" id="IPR017861">
    <property type="entry name" value="KAE1/TsaD"/>
</dbReference>
<comment type="catalytic activity">
    <reaction evidence="6">
        <text>L-threonylcarbamoyladenylate + adenosine(37) in tRNA = N(6)-L-threonylcarbamoyladenosine(37) in tRNA + AMP + H(+)</text>
        <dbReference type="Rhea" id="RHEA:37059"/>
        <dbReference type="Rhea" id="RHEA-COMP:10162"/>
        <dbReference type="Rhea" id="RHEA-COMP:10163"/>
        <dbReference type="ChEBI" id="CHEBI:15378"/>
        <dbReference type="ChEBI" id="CHEBI:73682"/>
        <dbReference type="ChEBI" id="CHEBI:74411"/>
        <dbReference type="ChEBI" id="CHEBI:74418"/>
        <dbReference type="ChEBI" id="CHEBI:456215"/>
        <dbReference type="EC" id="2.3.1.234"/>
    </reaction>
</comment>
<dbReference type="EC" id="2.3.1.234" evidence="1"/>
<dbReference type="InterPro" id="IPR000905">
    <property type="entry name" value="Gcp-like_dom"/>
</dbReference>
<dbReference type="PANTHER" id="PTHR11735">
    <property type="entry name" value="TRNA N6-ADENOSINE THREONYLCARBAMOYLTRANSFERASE"/>
    <property type="match status" value="1"/>
</dbReference>
<accession>A0AAV4FXS3</accession>
<feature type="domain" description="Gcp-like" evidence="7">
    <location>
        <begin position="1"/>
        <end position="159"/>
    </location>
</feature>
<name>A0AAV4FXS3_9GAST</name>
<dbReference type="GO" id="GO:0046872">
    <property type="term" value="F:metal ion binding"/>
    <property type="evidence" value="ECO:0007669"/>
    <property type="project" value="UniProtKB-KW"/>
</dbReference>
<evidence type="ECO:0000256" key="6">
    <source>
        <dbReference type="ARBA" id="ARBA00048117"/>
    </source>
</evidence>
<dbReference type="Pfam" id="PF00814">
    <property type="entry name" value="TsaD"/>
    <property type="match status" value="1"/>
</dbReference>
<evidence type="ECO:0000313" key="8">
    <source>
        <dbReference type="EMBL" id="GFR77520.1"/>
    </source>
</evidence>
<dbReference type="Proteomes" id="UP000762676">
    <property type="component" value="Unassembled WGS sequence"/>
</dbReference>
<sequence>MEVLGETLDDAVGEAFDKSAKIFGLDYPGGPLIDKRSRNGDEDAFEFAKPVVDGLNFSFSGLKTSVLYFIQKQLKSNPHFVQENLNDLCASLQRTVVSILMEKIGYAVASTGIKRVAIAGGVSANSKLREELLRRQTENNWKVYIPKLEYTTDNAAMVGITGYFKYLQKDFCSYSMVPKAKYYL</sequence>
<dbReference type="InterPro" id="IPR043129">
    <property type="entry name" value="ATPase_NBD"/>
</dbReference>
<dbReference type="AlphaFoldDB" id="A0AAV4FXS3"/>
<dbReference type="SUPFAM" id="SSF53067">
    <property type="entry name" value="Actin-like ATPase domain"/>
    <property type="match status" value="1"/>
</dbReference>
<dbReference type="GO" id="GO:0008033">
    <property type="term" value="P:tRNA processing"/>
    <property type="evidence" value="ECO:0007669"/>
    <property type="project" value="UniProtKB-KW"/>
</dbReference>
<organism evidence="8 9">
    <name type="scientific">Elysia marginata</name>
    <dbReference type="NCBI Taxonomy" id="1093978"/>
    <lineage>
        <taxon>Eukaryota</taxon>
        <taxon>Metazoa</taxon>
        <taxon>Spiralia</taxon>
        <taxon>Lophotrochozoa</taxon>
        <taxon>Mollusca</taxon>
        <taxon>Gastropoda</taxon>
        <taxon>Heterobranchia</taxon>
        <taxon>Euthyneura</taxon>
        <taxon>Panpulmonata</taxon>
        <taxon>Sacoglossa</taxon>
        <taxon>Placobranchoidea</taxon>
        <taxon>Plakobranchidae</taxon>
        <taxon>Elysia</taxon>
    </lineage>
</organism>
<keyword evidence="4" id="KW-0479">Metal-binding</keyword>
<dbReference type="EMBL" id="BMAT01004643">
    <property type="protein sequence ID" value="GFR77520.1"/>
    <property type="molecule type" value="Genomic_DNA"/>
</dbReference>
<protein>
    <recommendedName>
        <fullName evidence="1">N(6)-L-threonylcarbamoyladenine synthase</fullName>
        <ecNumber evidence="1">2.3.1.234</ecNumber>
    </recommendedName>
</protein>
<keyword evidence="3" id="KW-0819">tRNA processing</keyword>
<proteinExistence type="predicted"/>
<dbReference type="Gene3D" id="3.30.420.40">
    <property type="match status" value="2"/>
</dbReference>
<evidence type="ECO:0000256" key="3">
    <source>
        <dbReference type="ARBA" id="ARBA00022694"/>
    </source>
</evidence>
<evidence type="ECO:0000256" key="4">
    <source>
        <dbReference type="ARBA" id="ARBA00022723"/>
    </source>
</evidence>
<gene>
    <name evidence="8" type="ORF">ElyMa_002239900</name>
</gene>
<keyword evidence="5" id="KW-0012">Acyltransferase</keyword>
<dbReference type="PRINTS" id="PR00789">
    <property type="entry name" value="OSIALOPTASE"/>
</dbReference>
<reference evidence="8 9" key="1">
    <citation type="journal article" date="2021" name="Elife">
        <title>Chloroplast acquisition without the gene transfer in kleptoplastic sea slugs, Plakobranchus ocellatus.</title>
        <authorList>
            <person name="Maeda T."/>
            <person name="Takahashi S."/>
            <person name="Yoshida T."/>
            <person name="Shimamura S."/>
            <person name="Takaki Y."/>
            <person name="Nagai Y."/>
            <person name="Toyoda A."/>
            <person name="Suzuki Y."/>
            <person name="Arimoto A."/>
            <person name="Ishii H."/>
            <person name="Satoh N."/>
            <person name="Nishiyama T."/>
            <person name="Hasebe M."/>
            <person name="Maruyama T."/>
            <person name="Minagawa J."/>
            <person name="Obokata J."/>
            <person name="Shigenobu S."/>
        </authorList>
    </citation>
    <scope>NUCLEOTIDE SEQUENCE [LARGE SCALE GENOMIC DNA]</scope>
</reference>